<gene>
    <name evidence="3" type="ORF">CN97_00990</name>
</gene>
<dbReference type="AlphaFoldDB" id="A0A086XZ64"/>
<comment type="caution">
    <text evidence="3">The sequence shown here is derived from an EMBL/GenBank/DDBJ whole genome shotgun (WGS) entry which is preliminary data.</text>
</comment>
<keyword evidence="4" id="KW-1185">Reference proteome</keyword>
<accession>A0A086XZ64</accession>
<protein>
    <submittedName>
        <fullName evidence="3">Uncharacterized protein</fullName>
    </submittedName>
</protein>
<organism evidence="3 4">
    <name type="scientific">Haematobacter massiliensis</name>
    <dbReference type="NCBI Taxonomy" id="195105"/>
    <lineage>
        <taxon>Bacteria</taxon>
        <taxon>Pseudomonadati</taxon>
        <taxon>Pseudomonadota</taxon>
        <taxon>Alphaproteobacteria</taxon>
        <taxon>Rhodobacterales</taxon>
        <taxon>Paracoccaceae</taxon>
        <taxon>Haematobacter</taxon>
    </lineage>
</organism>
<feature type="signal peptide" evidence="2">
    <location>
        <begin position="1"/>
        <end position="29"/>
    </location>
</feature>
<dbReference type="eggNOG" id="ENOG5033IUR">
    <property type="taxonomic scope" value="Bacteria"/>
</dbReference>
<evidence type="ECO:0000256" key="2">
    <source>
        <dbReference type="SAM" id="SignalP"/>
    </source>
</evidence>
<evidence type="ECO:0000313" key="3">
    <source>
        <dbReference type="EMBL" id="KFI27314.1"/>
    </source>
</evidence>
<evidence type="ECO:0000313" key="4">
    <source>
        <dbReference type="Proteomes" id="UP000028826"/>
    </source>
</evidence>
<reference evidence="3 4" key="1">
    <citation type="submission" date="2014-03" db="EMBL/GenBank/DDBJ databases">
        <title>Genome of Haematobacter massiliensis CCUG 47968.</title>
        <authorList>
            <person name="Wang D."/>
            <person name="Wang G."/>
        </authorList>
    </citation>
    <scope>NUCLEOTIDE SEQUENCE [LARGE SCALE GENOMIC DNA]</scope>
    <source>
        <strain evidence="3 4">CCUG 47968</strain>
    </source>
</reference>
<name>A0A086XZ64_9RHOB</name>
<feature type="chain" id="PRO_5001817150" evidence="2">
    <location>
        <begin position="30"/>
        <end position="114"/>
    </location>
</feature>
<dbReference type="EMBL" id="JGYG01000011">
    <property type="protein sequence ID" value="KFI27314.1"/>
    <property type="molecule type" value="Genomic_DNA"/>
</dbReference>
<dbReference type="Proteomes" id="UP000028826">
    <property type="component" value="Unassembled WGS sequence"/>
</dbReference>
<keyword evidence="2" id="KW-0732">Signal</keyword>
<feature type="region of interest" description="Disordered" evidence="1">
    <location>
        <begin position="32"/>
        <end position="114"/>
    </location>
</feature>
<dbReference type="STRING" id="195105.CN97_00990"/>
<proteinExistence type="predicted"/>
<evidence type="ECO:0000256" key="1">
    <source>
        <dbReference type="SAM" id="MobiDB-lite"/>
    </source>
</evidence>
<sequence length="114" mass="11032">MGRFPMSIIRSTFLATAIVFTPAILAAQAAVDKAQTGGTGECEGGIAQPATGVAQGPSSGTAPGNAGSTGWSGGTGGSNTGTVPAGALPESKTWQPKTASGLDLMGVKKAPPDC</sequence>
<feature type="compositionally biased region" description="Gly residues" evidence="1">
    <location>
        <begin position="70"/>
        <end position="79"/>
    </location>
</feature>